<dbReference type="RefSeq" id="WP_185136676.1">
    <property type="nucleotide sequence ID" value="NZ_JACJVR010000057.1"/>
</dbReference>
<dbReference type="AlphaFoldDB" id="A0A841TVY6"/>
<name>A0A841TVY6_9BACL</name>
<gene>
    <name evidence="1" type="ORF">H7B90_14855</name>
</gene>
<comment type="caution">
    <text evidence="1">The sequence shown here is derived from an EMBL/GenBank/DDBJ whole genome shotgun (WGS) entry which is preliminary data.</text>
</comment>
<sequence length="67" mass="7626">MRNEPHWAFVDSLNLTAHMLQSPTRFASKLALIEELKERYGAAEGLNEAWGRPSLRSKICSIRPRSS</sequence>
<accession>A0A841TVY6</accession>
<dbReference type="EMBL" id="JACJVR010000057">
    <property type="protein sequence ID" value="MBB6692687.1"/>
    <property type="molecule type" value="Genomic_DNA"/>
</dbReference>
<reference evidence="1 2" key="1">
    <citation type="submission" date="2020-08" db="EMBL/GenBank/DDBJ databases">
        <title>Cohnella phylogeny.</title>
        <authorList>
            <person name="Dunlap C."/>
        </authorList>
    </citation>
    <scope>NUCLEOTIDE SEQUENCE [LARGE SCALE GENOMIC DNA]</scope>
    <source>
        <strain evidence="1 2">DSM 25239</strain>
    </source>
</reference>
<protein>
    <submittedName>
        <fullName evidence="1">Uncharacterized protein</fullName>
    </submittedName>
</protein>
<organism evidence="1 2">
    <name type="scientific">Cohnella xylanilytica</name>
    <dbReference type="NCBI Taxonomy" id="557555"/>
    <lineage>
        <taxon>Bacteria</taxon>
        <taxon>Bacillati</taxon>
        <taxon>Bacillota</taxon>
        <taxon>Bacilli</taxon>
        <taxon>Bacillales</taxon>
        <taxon>Paenibacillaceae</taxon>
        <taxon>Cohnella</taxon>
    </lineage>
</organism>
<evidence type="ECO:0000313" key="1">
    <source>
        <dbReference type="EMBL" id="MBB6692687.1"/>
    </source>
</evidence>
<evidence type="ECO:0000313" key="2">
    <source>
        <dbReference type="Proteomes" id="UP000553776"/>
    </source>
</evidence>
<dbReference type="Gene3D" id="3.20.20.80">
    <property type="entry name" value="Glycosidases"/>
    <property type="match status" value="1"/>
</dbReference>
<proteinExistence type="predicted"/>
<dbReference type="Proteomes" id="UP000553776">
    <property type="component" value="Unassembled WGS sequence"/>
</dbReference>
<keyword evidence="2" id="KW-1185">Reference proteome</keyword>